<feature type="region of interest" description="Disordered" evidence="1">
    <location>
        <begin position="1"/>
        <end position="76"/>
    </location>
</feature>
<gene>
    <name evidence="3" type="ORF">D9615_007178</name>
</gene>
<organism evidence="3 4">
    <name type="scientific">Tricholomella constricta</name>
    <dbReference type="NCBI Taxonomy" id="117010"/>
    <lineage>
        <taxon>Eukaryota</taxon>
        <taxon>Fungi</taxon>
        <taxon>Dikarya</taxon>
        <taxon>Basidiomycota</taxon>
        <taxon>Agaricomycotina</taxon>
        <taxon>Agaricomycetes</taxon>
        <taxon>Agaricomycetidae</taxon>
        <taxon>Agaricales</taxon>
        <taxon>Tricholomatineae</taxon>
        <taxon>Lyophyllaceae</taxon>
        <taxon>Tricholomella</taxon>
    </lineage>
</organism>
<feature type="compositionally biased region" description="Gly residues" evidence="1">
    <location>
        <begin position="223"/>
        <end position="233"/>
    </location>
</feature>
<dbReference type="EMBL" id="JAACJP010000019">
    <property type="protein sequence ID" value="KAF5378510.1"/>
    <property type="molecule type" value="Genomic_DNA"/>
</dbReference>
<keyword evidence="2" id="KW-0472">Membrane</keyword>
<feature type="compositionally biased region" description="Low complexity" evidence="1">
    <location>
        <begin position="61"/>
        <end position="76"/>
    </location>
</feature>
<feature type="compositionally biased region" description="Low complexity" evidence="1">
    <location>
        <begin position="39"/>
        <end position="54"/>
    </location>
</feature>
<comment type="caution">
    <text evidence="3">The sequence shown here is derived from an EMBL/GenBank/DDBJ whole genome shotgun (WGS) entry which is preliminary data.</text>
</comment>
<evidence type="ECO:0000256" key="1">
    <source>
        <dbReference type="SAM" id="MobiDB-lite"/>
    </source>
</evidence>
<feature type="compositionally biased region" description="Polar residues" evidence="1">
    <location>
        <begin position="11"/>
        <end position="28"/>
    </location>
</feature>
<protein>
    <submittedName>
        <fullName evidence="3">Uncharacterized protein</fullName>
    </submittedName>
</protein>
<evidence type="ECO:0000313" key="4">
    <source>
        <dbReference type="Proteomes" id="UP000565441"/>
    </source>
</evidence>
<feature type="compositionally biased region" description="Low complexity" evidence="1">
    <location>
        <begin position="117"/>
        <end position="138"/>
    </location>
</feature>
<feature type="transmembrane region" description="Helical" evidence="2">
    <location>
        <begin position="84"/>
        <end position="102"/>
    </location>
</feature>
<dbReference type="AlphaFoldDB" id="A0A8H5H8R1"/>
<reference evidence="3 4" key="1">
    <citation type="journal article" date="2020" name="ISME J.">
        <title>Uncovering the hidden diversity of litter-decomposition mechanisms in mushroom-forming fungi.</title>
        <authorList>
            <person name="Floudas D."/>
            <person name="Bentzer J."/>
            <person name="Ahren D."/>
            <person name="Johansson T."/>
            <person name="Persson P."/>
            <person name="Tunlid A."/>
        </authorList>
    </citation>
    <scope>NUCLEOTIDE SEQUENCE [LARGE SCALE GENOMIC DNA]</scope>
    <source>
        <strain evidence="3 4">CBS 661.87</strain>
    </source>
</reference>
<proteinExistence type="predicted"/>
<dbReference type="Proteomes" id="UP000565441">
    <property type="component" value="Unassembled WGS sequence"/>
</dbReference>
<keyword evidence="2" id="KW-0812">Transmembrane</keyword>
<keyword evidence="2" id="KW-1133">Transmembrane helix</keyword>
<name>A0A8H5H8R1_9AGAR</name>
<feature type="region of interest" description="Disordered" evidence="1">
    <location>
        <begin position="220"/>
        <end position="275"/>
    </location>
</feature>
<dbReference type="OrthoDB" id="2974599at2759"/>
<keyword evidence="4" id="KW-1185">Reference proteome</keyword>
<accession>A0A8H5H8R1</accession>
<evidence type="ECO:0000256" key="2">
    <source>
        <dbReference type="SAM" id="Phobius"/>
    </source>
</evidence>
<evidence type="ECO:0000313" key="3">
    <source>
        <dbReference type="EMBL" id="KAF5378510.1"/>
    </source>
</evidence>
<feature type="compositionally biased region" description="Basic and acidic residues" evidence="1">
    <location>
        <begin position="253"/>
        <end position="263"/>
    </location>
</feature>
<sequence>MAFMKAPPATASPSDPFTTQFRSFSQTAEAAMHAPRADSFTASPTTSSSSTSTTNRPFFQDPSSVTPVPTPDGPGVSHSLAKSVLEYAILSVGVVLVGCLLLNRYTRLKRNNQPLSRFFSRTSPASSSSSTTAHLSSAQPSRFPRTTGLFDVPPYPYAHRTRAHDTDVAGRRLGGPLNSDHDGYIGDKDVLPAYEHAGGPPKYGELEMMPIRSPIPALSPTVGGAGRDGGGTGAEEVLAQAPSDNAAAALARPEPDPDIERGDAVPTPAPVHVRG</sequence>
<feature type="region of interest" description="Disordered" evidence="1">
    <location>
        <begin position="117"/>
        <end position="147"/>
    </location>
</feature>